<proteinExistence type="predicted"/>
<protein>
    <submittedName>
        <fullName evidence="1">Uncharacterized protein</fullName>
    </submittedName>
</protein>
<accession>A0A4Z2GU37</accession>
<keyword evidence="2" id="KW-1185">Reference proteome</keyword>
<evidence type="ECO:0000313" key="1">
    <source>
        <dbReference type="EMBL" id="TNN56124.1"/>
    </source>
</evidence>
<dbReference type="EMBL" id="SRLO01000436">
    <property type="protein sequence ID" value="TNN56124.1"/>
    <property type="molecule type" value="Genomic_DNA"/>
</dbReference>
<name>A0A4Z2GU37_9TELE</name>
<comment type="caution">
    <text evidence="1">The sequence shown here is derived from an EMBL/GenBank/DDBJ whole genome shotgun (WGS) entry which is preliminary data.</text>
</comment>
<dbReference type="Proteomes" id="UP000314294">
    <property type="component" value="Unassembled WGS sequence"/>
</dbReference>
<dbReference type="AlphaFoldDB" id="A0A4Z2GU37"/>
<sequence length="147" mass="16460">MSQWTAVFGCGVRGDARPAPCRRLQPGLFRVRCRPDKGGQDVEFNVALPADRGTSRQKHRNNEVYNNQNSFSRFVRLQTGDPGRRVFSPADQTMRATARLLMPAELSLSRNRNAEEETRTPNQIWSLTRSAMVTFVSLVKAGGACAY</sequence>
<evidence type="ECO:0000313" key="2">
    <source>
        <dbReference type="Proteomes" id="UP000314294"/>
    </source>
</evidence>
<gene>
    <name evidence="1" type="ORF">EYF80_033674</name>
</gene>
<reference evidence="1 2" key="1">
    <citation type="submission" date="2019-03" db="EMBL/GenBank/DDBJ databases">
        <title>First draft genome of Liparis tanakae, snailfish: a comprehensive survey of snailfish specific genes.</title>
        <authorList>
            <person name="Kim W."/>
            <person name="Song I."/>
            <person name="Jeong J.-H."/>
            <person name="Kim D."/>
            <person name="Kim S."/>
            <person name="Ryu S."/>
            <person name="Song J.Y."/>
            <person name="Lee S.K."/>
        </authorList>
    </citation>
    <scope>NUCLEOTIDE SEQUENCE [LARGE SCALE GENOMIC DNA]</scope>
    <source>
        <tissue evidence="1">Muscle</tissue>
    </source>
</reference>
<organism evidence="1 2">
    <name type="scientific">Liparis tanakae</name>
    <name type="common">Tanaka's snailfish</name>
    <dbReference type="NCBI Taxonomy" id="230148"/>
    <lineage>
        <taxon>Eukaryota</taxon>
        <taxon>Metazoa</taxon>
        <taxon>Chordata</taxon>
        <taxon>Craniata</taxon>
        <taxon>Vertebrata</taxon>
        <taxon>Euteleostomi</taxon>
        <taxon>Actinopterygii</taxon>
        <taxon>Neopterygii</taxon>
        <taxon>Teleostei</taxon>
        <taxon>Neoteleostei</taxon>
        <taxon>Acanthomorphata</taxon>
        <taxon>Eupercaria</taxon>
        <taxon>Perciformes</taxon>
        <taxon>Cottioidei</taxon>
        <taxon>Cottales</taxon>
        <taxon>Liparidae</taxon>
        <taxon>Liparis</taxon>
    </lineage>
</organism>